<gene>
    <name evidence="1" type="ORF">QN060_21560</name>
</gene>
<name>A0AAJ6GZI0_9XANT</name>
<dbReference type="RefSeq" id="WP_285956854.1">
    <property type="nucleotide sequence ID" value="NZ_CP127225.1"/>
</dbReference>
<dbReference type="Proteomes" id="UP001228059">
    <property type="component" value="Chromosome"/>
</dbReference>
<dbReference type="EMBL" id="CP127225">
    <property type="protein sequence ID" value="WIX06576.1"/>
    <property type="molecule type" value="Genomic_DNA"/>
</dbReference>
<dbReference type="AlphaFoldDB" id="A0AAJ6GZI0"/>
<protein>
    <submittedName>
        <fullName evidence="1">Uncharacterized protein</fullName>
    </submittedName>
</protein>
<reference evidence="1 2" key="1">
    <citation type="submission" date="2023-05" db="EMBL/GenBank/DDBJ databases">
        <title>Complete Genome Resource of Xanthomonas oryzae pv. leersiae Strain YNJC Isolated From Plateau Japonica Rice in Southwest China.</title>
        <authorList>
            <person name="Aa X."/>
            <person name="Mei L."/>
            <person name="Liu P."/>
            <person name="Yang Y."/>
            <person name="Tang C."/>
            <person name="Zhang F."/>
            <person name="Dong C."/>
            <person name="Wang B."/>
            <person name="Chen X."/>
            <person name="Dai L."/>
        </authorList>
    </citation>
    <scope>NUCLEOTIDE SEQUENCE [LARGE SCALE GENOMIC DNA]</scope>
    <source>
        <strain evidence="1 2">YNJC</strain>
    </source>
</reference>
<proteinExistence type="predicted"/>
<evidence type="ECO:0000313" key="1">
    <source>
        <dbReference type="EMBL" id="WIX06576.1"/>
    </source>
</evidence>
<evidence type="ECO:0000313" key="2">
    <source>
        <dbReference type="Proteomes" id="UP001228059"/>
    </source>
</evidence>
<accession>A0AAJ6GZI0</accession>
<organism evidence="1 2">
    <name type="scientific">Xanthomonas oryzae pv. leersiae</name>
    <dbReference type="NCBI Taxonomy" id="3112258"/>
    <lineage>
        <taxon>Bacteria</taxon>
        <taxon>Pseudomonadati</taxon>
        <taxon>Pseudomonadota</taxon>
        <taxon>Gammaproteobacteria</taxon>
        <taxon>Lysobacterales</taxon>
        <taxon>Lysobacteraceae</taxon>
        <taxon>Xanthomonas</taxon>
    </lineage>
</organism>
<sequence length="44" mass="4164">MFDAAGVDGHQLAAGDGAGVLQAAGQADIDIGAGQQRAAGVQIA</sequence>